<organism evidence="3 4">
    <name type="scientific">Candidatus Magasanikbacteria bacterium RIFCSPLOWO2_12_FULL_43_12</name>
    <dbReference type="NCBI Taxonomy" id="1798692"/>
    <lineage>
        <taxon>Bacteria</taxon>
        <taxon>Candidatus Magasanikiibacteriota</taxon>
    </lineage>
</organism>
<evidence type="ECO:0000259" key="2">
    <source>
        <dbReference type="PROSITE" id="PS50164"/>
    </source>
</evidence>
<proteinExistence type="inferred from homology"/>
<dbReference type="Gene3D" id="3.40.1440.10">
    <property type="entry name" value="GIY-YIG endonuclease"/>
    <property type="match status" value="1"/>
</dbReference>
<dbReference type="PROSITE" id="PS50164">
    <property type="entry name" value="GIY_YIG"/>
    <property type="match status" value="1"/>
</dbReference>
<dbReference type="PANTHER" id="PTHR34477:SF1">
    <property type="entry name" value="UPF0213 PROTEIN YHBQ"/>
    <property type="match status" value="1"/>
</dbReference>
<dbReference type="EMBL" id="MFQN01000011">
    <property type="protein sequence ID" value="OGH75020.1"/>
    <property type="molecule type" value="Genomic_DNA"/>
</dbReference>
<sequence>MYHLYILKCSDKTLYTGITVDLGRRVKEHNSSRLGARYTRARRSVKLVYSKKFRNRSSASKEESRIKKLSRKEKLKLIRQR</sequence>
<evidence type="ECO:0000256" key="1">
    <source>
        <dbReference type="ARBA" id="ARBA00007435"/>
    </source>
</evidence>
<dbReference type="STRING" id="1798692.A3G00_01560"/>
<evidence type="ECO:0000313" key="3">
    <source>
        <dbReference type="EMBL" id="OGH75020.1"/>
    </source>
</evidence>
<dbReference type="Proteomes" id="UP000178347">
    <property type="component" value="Unassembled WGS sequence"/>
</dbReference>
<dbReference type="GO" id="GO:0004519">
    <property type="term" value="F:endonuclease activity"/>
    <property type="evidence" value="ECO:0007669"/>
    <property type="project" value="UniProtKB-KW"/>
</dbReference>
<keyword evidence="3" id="KW-0255">Endonuclease</keyword>
<gene>
    <name evidence="3" type="ORF">A3G00_01560</name>
</gene>
<dbReference type="Pfam" id="PF01541">
    <property type="entry name" value="GIY-YIG"/>
    <property type="match status" value="1"/>
</dbReference>
<evidence type="ECO:0000313" key="4">
    <source>
        <dbReference type="Proteomes" id="UP000178347"/>
    </source>
</evidence>
<comment type="caution">
    <text evidence="3">The sequence shown here is derived from an EMBL/GenBank/DDBJ whole genome shotgun (WGS) entry which is preliminary data.</text>
</comment>
<comment type="similarity">
    <text evidence="1">Belongs to the UPF0213 family.</text>
</comment>
<keyword evidence="3" id="KW-0378">Hydrolase</keyword>
<dbReference type="AlphaFoldDB" id="A0A1F6MU17"/>
<dbReference type="CDD" id="cd10456">
    <property type="entry name" value="GIY-YIG_UPF0213"/>
    <property type="match status" value="1"/>
</dbReference>
<dbReference type="SUPFAM" id="SSF82771">
    <property type="entry name" value="GIY-YIG endonuclease"/>
    <property type="match status" value="1"/>
</dbReference>
<reference evidence="3 4" key="1">
    <citation type="journal article" date="2016" name="Nat. Commun.">
        <title>Thousands of microbial genomes shed light on interconnected biogeochemical processes in an aquifer system.</title>
        <authorList>
            <person name="Anantharaman K."/>
            <person name="Brown C.T."/>
            <person name="Hug L.A."/>
            <person name="Sharon I."/>
            <person name="Castelle C.J."/>
            <person name="Probst A.J."/>
            <person name="Thomas B.C."/>
            <person name="Singh A."/>
            <person name="Wilkins M.J."/>
            <person name="Karaoz U."/>
            <person name="Brodie E.L."/>
            <person name="Williams K.H."/>
            <person name="Hubbard S.S."/>
            <person name="Banfield J.F."/>
        </authorList>
    </citation>
    <scope>NUCLEOTIDE SEQUENCE [LARGE SCALE GENOMIC DNA]</scope>
</reference>
<keyword evidence="3" id="KW-0540">Nuclease</keyword>
<accession>A0A1F6MU17</accession>
<feature type="domain" description="GIY-YIG" evidence="2">
    <location>
        <begin position="1"/>
        <end position="76"/>
    </location>
</feature>
<dbReference type="InterPro" id="IPR035901">
    <property type="entry name" value="GIY-YIG_endonuc_sf"/>
</dbReference>
<name>A0A1F6MU17_9BACT</name>
<dbReference type="InterPro" id="IPR050190">
    <property type="entry name" value="UPF0213_domain"/>
</dbReference>
<dbReference type="InterPro" id="IPR000305">
    <property type="entry name" value="GIY-YIG_endonuc"/>
</dbReference>
<dbReference type="PANTHER" id="PTHR34477">
    <property type="entry name" value="UPF0213 PROTEIN YHBQ"/>
    <property type="match status" value="1"/>
</dbReference>
<protein>
    <submittedName>
        <fullName evidence="3">Endonuclease</fullName>
    </submittedName>
</protein>